<keyword evidence="1" id="KW-1133">Transmembrane helix</keyword>
<dbReference type="EMBL" id="BAABHA010000001">
    <property type="protein sequence ID" value="GAA4373373.1"/>
    <property type="molecule type" value="Genomic_DNA"/>
</dbReference>
<name>A0ABP8IUB5_9BACT</name>
<proteinExistence type="predicted"/>
<dbReference type="Proteomes" id="UP001500454">
    <property type="component" value="Unassembled WGS sequence"/>
</dbReference>
<keyword evidence="1" id="KW-0812">Transmembrane</keyword>
<feature type="transmembrane region" description="Helical" evidence="1">
    <location>
        <begin position="65"/>
        <end position="87"/>
    </location>
</feature>
<evidence type="ECO:0000256" key="1">
    <source>
        <dbReference type="SAM" id="Phobius"/>
    </source>
</evidence>
<sequence length="214" mass="24382">MLPKKREIDDVFGLALRRGSKLIPFHYLFAMRFLLHLKHWQLFLLTWGTVFLMNLVVLIDIKLMLFAFPIAMLLFTLGTFGWIWAIATQLHSLAPSSAGLNLGRFKLLFSVPLLYAVLLVFGVAYIFYRGNIGEAGLPKTAIISAMVLMHLLSMAGVFYGLRFAAKTYKSVELQREAHLSDYLVEFFLLWFSIVGVWLLQPRLNALAAQTEPQQ</sequence>
<organism evidence="2 3">
    <name type="scientific">Hymenobacter koreensis</name>
    <dbReference type="NCBI Taxonomy" id="1084523"/>
    <lineage>
        <taxon>Bacteria</taxon>
        <taxon>Pseudomonadati</taxon>
        <taxon>Bacteroidota</taxon>
        <taxon>Cytophagia</taxon>
        <taxon>Cytophagales</taxon>
        <taxon>Hymenobacteraceae</taxon>
        <taxon>Hymenobacter</taxon>
    </lineage>
</organism>
<gene>
    <name evidence="2" type="ORF">GCM10023186_03860</name>
</gene>
<feature type="transmembrane region" description="Helical" evidence="1">
    <location>
        <begin position="40"/>
        <end position="59"/>
    </location>
</feature>
<reference evidence="3" key="1">
    <citation type="journal article" date="2019" name="Int. J. Syst. Evol. Microbiol.">
        <title>The Global Catalogue of Microorganisms (GCM) 10K type strain sequencing project: providing services to taxonomists for standard genome sequencing and annotation.</title>
        <authorList>
            <consortium name="The Broad Institute Genomics Platform"/>
            <consortium name="The Broad Institute Genome Sequencing Center for Infectious Disease"/>
            <person name="Wu L."/>
            <person name="Ma J."/>
        </authorList>
    </citation>
    <scope>NUCLEOTIDE SEQUENCE [LARGE SCALE GENOMIC DNA]</scope>
    <source>
        <strain evidence="3">JCM 17924</strain>
    </source>
</reference>
<comment type="caution">
    <text evidence="2">The sequence shown here is derived from an EMBL/GenBank/DDBJ whole genome shotgun (WGS) entry which is preliminary data.</text>
</comment>
<feature type="transmembrane region" description="Helical" evidence="1">
    <location>
        <begin position="182"/>
        <end position="199"/>
    </location>
</feature>
<evidence type="ECO:0000313" key="3">
    <source>
        <dbReference type="Proteomes" id="UP001500454"/>
    </source>
</evidence>
<feature type="transmembrane region" description="Helical" evidence="1">
    <location>
        <begin position="140"/>
        <end position="161"/>
    </location>
</feature>
<evidence type="ECO:0000313" key="2">
    <source>
        <dbReference type="EMBL" id="GAA4373373.1"/>
    </source>
</evidence>
<keyword evidence="1" id="KW-0472">Membrane</keyword>
<feature type="transmembrane region" description="Helical" evidence="1">
    <location>
        <begin position="107"/>
        <end position="128"/>
    </location>
</feature>
<protein>
    <submittedName>
        <fullName evidence="2">Uncharacterized protein</fullName>
    </submittedName>
</protein>
<keyword evidence="3" id="KW-1185">Reference proteome</keyword>
<accession>A0ABP8IUB5</accession>